<name>A0ABM3VHD4_MUSDO</name>
<sequence>MKIFLAILCLCGTVWADSTPRSLADCIQAVIDAGYSYPQPQVKFSIGPGETKLKATPIESSSYSSSSSSSSSYESSAAFSGYSHGSGQAKYVAPVKSVAYQPAVTYAKGGSITYADKSPASKYAAVVPSGIEFKNLVTPTINTKKITSAYLPPPKVESYESTGFSYTQSTPGVTKVTTYTAGGGGESKLSYTAPAVTKIASYSSPFSKTTPVFGYAKSGHLDSIFTSAAYNPQAGHISYAPKISYGTPTVAKISSIAATDHLATFEAQPLFPKLEAPSPAAYAYAPALSKGYLPSLQTSGYAKSSYGAISQQHVSKPLNYVSAPVKIPTYAAPIASHYISAPAKVATFASEGSYHHASGGAISHQHVSKPVSHITAYAPAPVVAKVATPVTVTKYAGGGDGSVHYTTSASSGHYATGGSGAISSQYVSKPSAYVAPAIAKTITYSAPKPQVAYVAPAIAKVAPAPAVTISGGESVKYSAGGAVSHQYVSKPTAHITGYASPAPVAKVATYTAPAIAKEVTYTAPASAHFSVSGGRFSHGGLAYLPPETPKVSAGAVSHQYVSKPAAYVAPQIAKVATYVTPAPAPVVAKLETYEAPKVVNIGASRGSVHYSSSGGAVSHQYVSKPQTPVVAKVAAYAAPAAVVNIGGHAAAAGGSSHYSSSGGAVSHQYVSKPAQVAVVQAPAVAKVATYSAPAAVKVASYSEGGSSHYATSGGGAVSHQYVSKPAQVAVVQAPVVAKVATYSAPAAVKVASYAEGGSSHYATSGGGAISHQYVSKPAQVAVVQAPAVAKVATYSAPTLSYSHGGASHYSTSGSGAVSHQYVSKPAQVAVVQAPVVAKVATYAAPAAVKVASYSEGGSSHYATSGSGAVSHQYVSKPAQVAVVQAPVVAKVATYSPAPAEIKVGAYSTGSSSHFSSSGGGAVSHQYVSKPAQVIQAPVVAKVATYAAPAAVKVATYTGSGSASHYASSGSGAVSHQYVSKPVQAAVVQAPVVAKVATYSAPATVATSHFSSSGSGAISHQYVSKPAQIVQAPVVAKVPAYAAPAVVKVEGGSSHYAASGSGAVSHQYVSKPALAVQAPVVAKVATYAAPAIVGGAVHYASGGSSSHFASSGSGGAVSHQYVSKPAQIVQAPVVAKVATYSSPSLVKVGSYSESSSGHYGTSGGAVSHQYVSKPAAVPVVAKVAAPAVVKLSGYTDGGSSSHYTTSSRGSVHYSGSGAGAVSHQYVSKPATHLTGYAAPAVAKIATLTSPAVTQYVSAPAVVKSAAYSSSGGAESHQYVSKPAVLAAPVVAKVAAYAAPVIGHAAGPVGIAKVASYHSSGSGGAVSHQYVSKPAQAAYPAPAVTHYAAQPVVAKVATYQQPISAVKYQSSGAVSHQYVSKPGTILTAAPKIATYAPTAPVLSASYYNGLHGTSGLGATYQHVSQPTLISGPAKPLYSGVSYGGQYASGGYASHQYVSPAQVPIAGHVATSGHGYNNLAAISSSSHASGAVSHQFVSKPVKGVGYVAPALGKVATYAAPLPAPAIAKVTPVYNPLLSGAAHSSGGYVSSGYKSVSSGAVSHQYVSKPAAVLATPAIAKTVTYSAPSVAHAGPAVSKVVTPLLSGVSKFESHGAVSHQYVSKPAYGAKLIPASGPAIGGAVHLGGAISHGSLSGGAISHSSHSGAAISHGAFSGGVVSHGSLGSAVISHQPSSFASPIVVEGSGHHLTTGSAANLAISSAAGHGAVSHQYVSQPHLVKGAGASIMSKSSLGLSHAGYGSASYVTKPLQAPAIGLAAGHGLGLAGQHIGEGYYGAVSLGHFGTSPALNYQSVLAGHGVSGRGGSLSGHGAGYGGILHGGLAPLTGYDHGVGGIGPHGAGFYRYAPIAPALSSHSLTPEAYLKTAPIIKPAKIKVMTEQHLEYFNDHPRYAFEYGVNDPTTGDIKHQREERDGDVVRGEYSLVEPDGNVRTVKYYADWETGFHAEVINSRDSVKTLTKRTASKS</sequence>
<evidence type="ECO:0000256" key="1">
    <source>
        <dbReference type="ARBA" id="ARBA00022460"/>
    </source>
</evidence>
<dbReference type="InterPro" id="IPR031311">
    <property type="entry name" value="CHIT_BIND_RR_consensus"/>
</dbReference>
<dbReference type="InterPro" id="IPR000618">
    <property type="entry name" value="Insect_cuticle"/>
</dbReference>
<gene>
    <name evidence="5" type="primary">LOC101901108</name>
</gene>
<dbReference type="PROSITE" id="PS51155">
    <property type="entry name" value="CHIT_BIND_RR_2"/>
    <property type="match status" value="1"/>
</dbReference>
<keyword evidence="3" id="KW-0732">Signal</keyword>
<evidence type="ECO:0000313" key="5">
    <source>
        <dbReference type="RefSeq" id="XP_058985204.1"/>
    </source>
</evidence>
<accession>A0ABM3VHD4</accession>
<dbReference type="Proteomes" id="UP001652621">
    <property type="component" value="Unplaced"/>
</dbReference>
<feature type="signal peptide" evidence="3">
    <location>
        <begin position="1"/>
        <end position="16"/>
    </location>
</feature>
<keyword evidence="4" id="KW-1185">Reference proteome</keyword>
<organism evidence="4 5">
    <name type="scientific">Musca domestica</name>
    <name type="common">House fly</name>
    <dbReference type="NCBI Taxonomy" id="7370"/>
    <lineage>
        <taxon>Eukaryota</taxon>
        <taxon>Metazoa</taxon>
        <taxon>Ecdysozoa</taxon>
        <taxon>Arthropoda</taxon>
        <taxon>Hexapoda</taxon>
        <taxon>Insecta</taxon>
        <taxon>Pterygota</taxon>
        <taxon>Neoptera</taxon>
        <taxon>Endopterygota</taxon>
        <taxon>Diptera</taxon>
        <taxon>Brachycera</taxon>
        <taxon>Muscomorpha</taxon>
        <taxon>Muscoidea</taxon>
        <taxon>Muscidae</taxon>
        <taxon>Musca</taxon>
    </lineage>
</organism>
<keyword evidence="1 2" id="KW-0193">Cuticle</keyword>
<dbReference type="GeneID" id="101901108"/>
<dbReference type="Pfam" id="PF00379">
    <property type="entry name" value="Chitin_bind_4"/>
    <property type="match status" value="1"/>
</dbReference>
<evidence type="ECO:0000313" key="4">
    <source>
        <dbReference type="Proteomes" id="UP001652621"/>
    </source>
</evidence>
<evidence type="ECO:0000256" key="2">
    <source>
        <dbReference type="PROSITE-ProRule" id="PRU00497"/>
    </source>
</evidence>
<reference evidence="5" key="1">
    <citation type="submission" date="2025-08" db="UniProtKB">
        <authorList>
            <consortium name="RefSeq"/>
        </authorList>
    </citation>
    <scope>IDENTIFICATION</scope>
    <source>
        <strain evidence="5">Aabys</strain>
        <tissue evidence="5">Whole body</tissue>
    </source>
</reference>
<feature type="chain" id="PRO_5045354695" evidence="3">
    <location>
        <begin position="17"/>
        <end position="1979"/>
    </location>
</feature>
<dbReference type="RefSeq" id="XP_058985204.1">
    <property type="nucleotide sequence ID" value="XM_059129221.1"/>
</dbReference>
<dbReference type="PROSITE" id="PS00233">
    <property type="entry name" value="CHIT_BIND_RR_1"/>
    <property type="match status" value="1"/>
</dbReference>
<protein>
    <submittedName>
        <fullName evidence="5">Fibroin heavy chain</fullName>
    </submittedName>
</protein>
<evidence type="ECO:0000256" key="3">
    <source>
        <dbReference type="SAM" id="SignalP"/>
    </source>
</evidence>
<proteinExistence type="predicted"/>